<sequence length="148" mass="17152">MLLGVSISLIGGYLLAEYTLPVAWLETYMSYKWMLKISLILLIALSLVVPYYLTIKTKLSNRPNLKNYTQINPPGFMKHKTTGAYYCQPCLIKNHLESELSTINENLFMCRVCKEKYGIDYKVLLSQEYLSQKHDEAAKEIYLKNKKV</sequence>
<name>A0A0B0EJJ3_9BACT</name>
<organism evidence="2 3">
    <name type="scientific">Candidatus Scalindua brodae</name>
    <dbReference type="NCBI Taxonomy" id="237368"/>
    <lineage>
        <taxon>Bacteria</taxon>
        <taxon>Pseudomonadati</taxon>
        <taxon>Planctomycetota</taxon>
        <taxon>Candidatus Brocadiia</taxon>
        <taxon>Candidatus Brocadiales</taxon>
        <taxon>Candidatus Scalinduaceae</taxon>
        <taxon>Candidatus Scalindua</taxon>
    </lineage>
</organism>
<gene>
    <name evidence="2" type="ORF">SCABRO_02047</name>
</gene>
<keyword evidence="1" id="KW-0812">Transmembrane</keyword>
<comment type="caution">
    <text evidence="2">The sequence shown here is derived from an EMBL/GenBank/DDBJ whole genome shotgun (WGS) entry which is preliminary data.</text>
</comment>
<dbReference type="EMBL" id="JRYO01000145">
    <property type="protein sequence ID" value="KHE92206.1"/>
    <property type="molecule type" value="Genomic_DNA"/>
</dbReference>
<feature type="transmembrane region" description="Helical" evidence="1">
    <location>
        <begin position="32"/>
        <end position="53"/>
    </location>
</feature>
<evidence type="ECO:0000256" key="1">
    <source>
        <dbReference type="SAM" id="Phobius"/>
    </source>
</evidence>
<proteinExistence type="predicted"/>
<keyword evidence="1" id="KW-1133">Transmembrane helix</keyword>
<keyword evidence="1" id="KW-0472">Membrane</keyword>
<dbReference type="Proteomes" id="UP000030652">
    <property type="component" value="Unassembled WGS sequence"/>
</dbReference>
<reference evidence="2 3" key="1">
    <citation type="submission" date="2014-10" db="EMBL/GenBank/DDBJ databases">
        <title>Draft genome of anammox bacterium scalindua brodae, obtained using differential coverage binning of sequence data from two enrichment reactors.</title>
        <authorList>
            <person name="Speth D.R."/>
            <person name="Russ L."/>
            <person name="Kartal B."/>
            <person name="Op den Camp H.J."/>
            <person name="Dutilh B.E."/>
            <person name="Jetten M.S."/>
        </authorList>
    </citation>
    <scope>NUCLEOTIDE SEQUENCE [LARGE SCALE GENOMIC DNA]</scope>
    <source>
        <strain evidence="2">RU1</strain>
    </source>
</reference>
<evidence type="ECO:0000313" key="3">
    <source>
        <dbReference type="Proteomes" id="UP000030652"/>
    </source>
</evidence>
<accession>A0A0B0EJJ3</accession>
<dbReference type="AlphaFoldDB" id="A0A0B0EJJ3"/>
<protein>
    <submittedName>
        <fullName evidence="2">Uncharacterized protein</fullName>
    </submittedName>
</protein>
<evidence type="ECO:0000313" key="2">
    <source>
        <dbReference type="EMBL" id="KHE92206.1"/>
    </source>
</evidence>